<keyword evidence="5 9" id="KW-0653">Protein transport</keyword>
<keyword evidence="4 9" id="KW-0812">Transmembrane</keyword>
<dbReference type="InterPro" id="IPR003369">
    <property type="entry name" value="TatA/B/E"/>
</dbReference>
<comment type="caution">
    <text evidence="10">The sequence shown here is derived from an EMBL/GenBank/DDBJ whole genome shotgun (WGS) entry which is preliminary data.</text>
</comment>
<dbReference type="GO" id="GO:0008320">
    <property type="term" value="F:protein transmembrane transporter activity"/>
    <property type="evidence" value="ECO:0007669"/>
    <property type="project" value="UniProtKB-UniRule"/>
</dbReference>
<evidence type="ECO:0000313" key="11">
    <source>
        <dbReference type="Proteomes" id="UP000316714"/>
    </source>
</evidence>
<dbReference type="Gene3D" id="1.20.5.3310">
    <property type="match status" value="1"/>
</dbReference>
<keyword evidence="6 9" id="KW-1133">Transmembrane helix</keyword>
<dbReference type="GO" id="GO:0033281">
    <property type="term" value="C:TAT protein transport complex"/>
    <property type="evidence" value="ECO:0007669"/>
    <property type="project" value="UniProtKB-UniRule"/>
</dbReference>
<accession>A0A5C5VC74</accession>
<keyword evidence="3 9" id="KW-1003">Cell membrane</keyword>
<keyword evidence="7 9" id="KW-0811">Translocation</keyword>
<dbReference type="OrthoDB" id="290425at2"/>
<dbReference type="InterPro" id="IPR006312">
    <property type="entry name" value="TatA/E"/>
</dbReference>
<gene>
    <name evidence="9" type="primary">tatA</name>
    <name evidence="10" type="ORF">KOR34_11280</name>
</gene>
<keyword evidence="8 9" id="KW-0472">Membrane</keyword>
<comment type="function">
    <text evidence="9">Part of the twin-arginine translocation (Tat) system that transports large folded proteins containing a characteristic twin-arginine motif in their signal peptide across membranes. TatA could form the protein-conducting channel of the Tat system.</text>
</comment>
<dbReference type="AlphaFoldDB" id="A0A5C5VC74"/>
<comment type="subunit">
    <text evidence="9">Forms a complex with TatC.</text>
</comment>
<evidence type="ECO:0000256" key="8">
    <source>
        <dbReference type="ARBA" id="ARBA00023136"/>
    </source>
</evidence>
<dbReference type="PANTHER" id="PTHR42982">
    <property type="entry name" value="SEC-INDEPENDENT PROTEIN TRANSLOCASE PROTEIN TATA"/>
    <property type="match status" value="1"/>
</dbReference>
<evidence type="ECO:0000256" key="4">
    <source>
        <dbReference type="ARBA" id="ARBA00022692"/>
    </source>
</evidence>
<dbReference type="EMBL" id="SIHJ01000001">
    <property type="protein sequence ID" value="TWT36226.1"/>
    <property type="molecule type" value="Genomic_DNA"/>
</dbReference>
<evidence type="ECO:0000256" key="5">
    <source>
        <dbReference type="ARBA" id="ARBA00022927"/>
    </source>
</evidence>
<dbReference type="PANTHER" id="PTHR42982:SF1">
    <property type="entry name" value="SEC-INDEPENDENT PROTEIN TRANSLOCASE PROTEIN TATA"/>
    <property type="match status" value="1"/>
</dbReference>
<evidence type="ECO:0000256" key="7">
    <source>
        <dbReference type="ARBA" id="ARBA00023010"/>
    </source>
</evidence>
<dbReference type="Pfam" id="PF02416">
    <property type="entry name" value="TatA_B_E"/>
    <property type="match status" value="1"/>
</dbReference>
<keyword evidence="11" id="KW-1185">Reference proteome</keyword>
<dbReference type="RefSeq" id="WP_146562969.1">
    <property type="nucleotide sequence ID" value="NZ_SIHJ01000001.1"/>
</dbReference>
<dbReference type="NCBIfam" id="TIGR01411">
    <property type="entry name" value="tatAE"/>
    <property type="match status" value="1"/>
</dbReference>
<sequence length="53" mass="5713">MFTPGPLQLIIVLAIVLLLFGSRLPSVARSLGQSLTEFKKGVKGIEDKSADKE</sequence>
<evidence type="ECO:0000256" key="1">
    <source>
        <dbReference type="ARBA" id="ARBA00004162"/>
    </source>
</evidence>
<evidence type="ECO:0000256" key="9">
    <source>
        <dbReference type="HAMAP-Rule" id="MF_00236"/>
    </source>
</evidence>
<reference evidence="10 11" key="1">
    <citation type="submission" date="2019-02" db="EMBL/GenBank/DDBJ databases">
        <title>Deep-cultivation of Planctomycetes and their phenomic and genomic characterization uncovers novel biology.</title>
        <authorList>
            <person name="Wiegand S."/>
            <person name="Jogler M."/>
            <person name="Boedeker C."/>
            <person name="Pinto D."/>
            <person name="Vollmers J."/>
            <person name="Rivas-Marin E."/>
            <person name="Kohn T."/>
            <person name="Peeters S.H."/>
            <person name="Heuer A."/>
            <person name="Rast P."/>
            <person name="Oberbeckmann S."/>
            <person name="Bunk B."/>
            <person name="Jeske O."/>
            <person name="Meyerdierks A."/>
            <person name="Storesund J.E."/>
            <person name="Kallscheuer N."/>
            <person name="Luecker S."/>
            <person name="Lage O.M."/>
            <person name="Pohl T."/>
            <person name="Merkel B.J."/>
            <person name="Hornburger P."/>
            <person name="Mueller R.-W."/>
            <person name="Bruemmer F."/>
            <person name="Labrenz M."/>
            <person name="Spormann A.M."/>
            <person name="Op Den Camp H."/>
            <person name="Overmann J."/>
            <person name="Amann R."/>
            <person name="Jetten M.S.M."/>
            <person name="Mascher T."/>
            <person name="Medema M.H."/>
            <person name="Devos D.P."/>
            <person name="Kaster A.-K."/>
            <person name="Ovreas L."/>
            <person name="Rohde M."/>
            <person name="Galperin M.Y."/>
            <person name="Jogler C."/>
        </authorList>
    </citation>
    <scope>NUCLEOTIDE SEQUENCE [LARGE SCALE GENOMIC DNA]</scope>
    <source>
        <strain evidence="10 11">KOR34</strain>
    </source>
</reference>
<keyword evidence="2 9" id="KW-0813">Transport</keyword>
<evidence type="ECO:0000256" key="6">
    <source>
        <dbReference type="ARBA" id="ARBA00022989"/>
    </source>
</evidence>
<evidence type="ECO:0000256" key="2">
    <source>
        <dbReference type="ARBA" id="ARBA00022448"/>
    </source>
</evidence>
<proteinExistence type="inferred from homology"/>
<evidence type="ECO:0000256" key="3">
    <source>
        <dbReference type="ARBA" id="ARBA00022475"/>
    </source>
</evidence>
<organism evidence="10 11">
    <name type="scientific">Posidoniimonas corsicana</name>
    <dbReference type="NCBI Taxonomy" id="1938618"/>
    <lineage>
        <taxon>Bacteria</taxon>
        <taxon>Pseudomonadati</taxon>
        <taxon>Planctomycetota</taxon>
        <taxon>Planctomycetia</taxon>
        <taxon>Pirellulales</taxon>
        <taxon>Lacipirellulaceae</taxon>
        <taxon>Posidoniimonas</taxon>
    </lineage>
</organism>
<dbReference type="Proteomes" id="UP000316714">
    <property type="component" value="Unassembled WGS sequence"/>
</dbReference>
<evidence type="ECO:0000313" key="10">
    <source>
        <dbReference type="EMBL" id="TWT36226.1"/>
    </source>
</evidence>
<dbReference type="GO" id="GO:0043953">
    <property type="term" value="P:protein transport by the Tat complex"/>
    <property type="evidence" value="ECO:0007669"/>
    <property type="project" value="UniProtKB-UniRule"/>
</dbReference>
<comment type="subcellular location">
    <subcellularLocation>
        <location evidence="1 9">Cell membrane</location>
        <topology evidence="1 9">Single-pass membrane protein</topology>
    </subcellularLocation>
</comment>
<dbReference type="HAMAP" id="MF_00236">
    <property type="entry name" value="TatA_E"/>
    <property type="match status" value="1"/>
</dbReference>
<protein>
    <recommendedName>
        <fullName evidence="9">Sec-independent protein translocase protein TatA</fullName>
    </recommendedName>
</protein>
<name>A0A5C5VC74_9BACT</name>
<comment type="similarity">
    <text evidence="9">Belongs to the TatA/E family.</text>
</comment>